<gene>
    <name evidence="2" type="ORF">D5R55_34275</name>
</gene>
<protein>
    <submittedName>
        <fullName evidence="2">Uncharacterized protein</fullName>
    </submittedName>
</protein>
<dbReference type="Proteomes" id="UP000277191">
    <property type="component" value="Chromosome 3"/>
</dbReference>
<evidence type="ECO:0000313" key="2">
    <source>
        <dbReference type="EMBL" id="AZQ56582.1"/>
    </source>
</evidence>
<feature type="region of interest" description="Disordered" evidence="1">
    <location>
        <begin position="35"/>
        <end position="68"/>
    </location>
</feature>
<accession>A0A3S9NLL9</accession>
<organism evidence="2 3">
    <name type="scientific">Burkholderia cenocepacia</name>
    <dbReference type="NCBI Taxonomy" id="95486"/>
    <lineage>
        <taxon>Bacteria</taxon>
        <taxon>Pseudomonadati</taxon>
        <taxon>Pseudomonadota</taxon>
        <taxon>Betaproteobacteria</taxon>
        <taxon>Burkholderiales</taxon>
        <taxon>Burkholderiaceae</taxon>
        <taxon>Burkholderia</taxon>
        <taxon>Burkholderia cepacia complex</taxon>
    </lineage>
</organism>
<sequence length="89" mass="9356">MSRLPRAPRAGVVVASRGSLATATLAFNQRSRIGPAVRAGQRGADSSSTVQSRFDRAGPVPAPAGSDRTRVGRIIRKPFFVSSGSRHVV</sequence>
<evidence type="ECO:0000256" key="1">
    <source>
        <dbReference type="SAM" id="MobiDB-lite"/>
    </source>
</evidence>
<name>A0A3S9NLL9_9BURK</name>
<proteinExistence type="predicted"/>
<dbReference type="AlphaFoldDB" id="A0A3S9NLL9"/>
<dbReference type="EMBL" id="CP034547">
    <property type="protein sequence ID" value="AZQ56582.1"/>
    <property type="molecule type" value="Genomic_DNA"/>
</dbReference>
<reference evidence="2 3" key="1">
    <citation type="submission" date="2018-12" db="EMBL/GenBank/DDBJ databases">
        <title>Cadmium resistance mechanism in endophytic bacteria Burkholderia cenocepacia YG-3.</title>
        <authorList>
            <person name="Zhang X."/>
            <person name="Wang X."/>
            <person name="Zhu Y."/>
        </authorList>
    </citation>
    <scope>NUCLEOTIDE SEQUENCE [LARGE SCALE GENOMIC DNA]</scope>
    <source>
        <strain evidence="2 3">YG-3</strain>
    </source>
</reference>
<evidence type="ECO:0000313" key="3">
    <source>
        <dbReference type="Proteomes" id="UP000277191"/>
    </source>
</evidence>